<reference evidence="2" key="1">
    <citation type="journal article" date="2020" name="Fungal Divers.">
        <title>Resolving the Mortierellaceae phylogeny through synthesis of multi-gene phylogenetics and phylogenomics.</title>
        <authorList>
            <person name="Vandepol N."/>
            <person name="Liber J."/>
            <person name="Desiro A."/>
            <person name="Na H."/>
            <person name="Kennedy M."/>
            <person name="Barry K."/>
            <person name="Grigoriev I.V."/>
            <person name="Miller A.N."/>
            <person name="O'Donnell K."/>
            <person name="Stajich J.E."/>
            <person name="Bonito G."/>
        </authorList>
    </citation>
    <scope>NUCLEOTIDE SEQUENCE</scope>
    <source>
        <strain evidence="2">NRRL 6426</strain>
    </source>
</reference>
<comment type="caution">
    <text evidence="2">The sequence shown here is derived from an EMBL/GenBank/DDBJ whole genome shotgun (WGS) entry which is preliminary data.</text>
</comment>
<evidence type="ECO:0000313" key="3">
    <source>
        <dbReference type="Proteomes" id="UP000748756"/>
    </source>
</evidence>
<dbReference type="Proteomes" id="UP000748756">
    <property type="component" value="Unassembled WGS sequence"/>
</dbReference>
<organism evidence="2 3">
    <name type="scientific">Linnemannia schmuckeri</name>
    <dbReference type="NCBI Taxonomy" id="64567"/>
    <lineage>
        <taxon>Eukaryota</taxon>
        <taxon>Fungi</taxon>
        <taxon>Fungi incertae sedis</taxon>
        <taxon>Mucoromycota</taxon>
        <taxon>Mortierellomycotina</taxon>
        <taxon>Mortierellomycetes</taxon>
        <taxon>Mortierellales</taxon>
        <taxon>Mortierellaceae</taxon>
        <taxon>Linnemannia</taxon>
    </lineage>
</organism>
<keyword evidence="3" id="KW-1185">Reference proteome</keyword>
<proteinExistence type="predicted"/>
<feature type="region of interest" description="Disordered" evidence="1">
    <location>
        <begin position="1"/>
        <end position="33"/>
    </location>
</feature>
<gene>
    <name evidence="2" type="ORF">BG015_008145</name>
</gene>
<accession>A0A9P5VEZ3</accession>
<dbReference type="EMBL" id="JAAAUQ010000046">
    <property type="protein sequence ID" value="KAF9155896.1"/>
    <property type="molecule type" value="Genomic_DNA"/>
</dbReference>
<evidence type="ECO:0000256" key="1">
    <source>
        <dbReference type="SAM" id="MobiDB-lite"/>
    </source>
</evidence>
<feature type="compositionally biased region" description="Basic and acidic residues" evidence="1">
    <location>
        <begin position="22"/>
        <end position="33"/>
    </location>
</feature>
<name>A0A9P5VEZ3_9FUNG</name>
<evidence type="ECO:0000313" key="2">
    <source>
        <dbReference type="EMBL" id="KAF9155896.1"/>
    </source>
</evidence>
<sequence>MLSCCRSDRKYKHVASESEQQQQHKKDQTTAEQAHLDQIELEEYMDRRLTCPPRSNLVLSSGLRRNYHLR</sequence>
<dbReference type="AlphaFoldDB" id="A0A9P5VEZ3"/>
<protein>
    <submittedName>
        <fullName evidence="2">Uncharacterized protein</fullName>
    </submittedName>
</protein>
<dbReference type="OrthoDB" id="2373892at2759"/>